<dbReference type="GeneID" id="67019473"/>
<name>A0A8J2MUY8_9PLEO</name>
<feature type="compositionally biased region" description="Basic and acidic residues" evidence="1">
    <location>
        <begin position="267"/>
        <end position="276"/>
    </location>
</feature>
<dbReference type="Proteomes" id="UP000676310">
    <property type="component" value="Unassembled WGS sequence"/>
</dbReference>
<proteinExistence type="predicted"/>
<keyword evidence="3" id="KW-1185">Reference proteome</keyword>
<reference evidence="2" key="1">
    <citation type="submission" date="2021-05" db="EMBL/GenBank/DDBJ databases">
        <authorList>
            <person name="Stam R."/>
        </authorList>
    </citation>
    <scope>NUCLEOTIDE SEQUENCE</scope>
    <source>
        <strain evidence="2">CS162</strain>
    </source>
</reference>
<accession>A0A8J2MUY8</accession>
<comment type="caution">
    <text evidence="2">The sequence shown here is derived from an EMBL/GenBank/DDBJ whole genome shotgun (WGS) entry which is preliminary data.</text>
</comment>
<sequence>MGRVQLYCPSTKKTVDGFVIGAFQNLEQVLQGVRLALDIKYAALYTIEAKPINGPSTLEDDERLLIAASEEETMLPDAPPEWVLYDGEEGDDVDPDIEGYGQEWDNLSDHEKCLHITNLNKQKPATRNRLRITRPYKSVQADFPSIDYNSIPPHIRIAEDYTNIEQRWGINVEHLIPASMKPKSLAPKPSQKSIGVLILTAISVLSSFTHGQSRLALEVLEEAVALRTQEDQGDNKDPVLQKQDVLNAIAIIYERADVIPEKLIKAKSGKSKEREKRKAAKIKKKSSDSST</sequence>
<evidence type="ECO:0000256" key="1">
    <source>
        <dbReference type="SAM" id="MobiDB-lite"/>
    </source>
</evidence>
<organism evidence="2 3">
    <name type="scientific">Alternaria atra</name>
    <dbReference type="NCBI Taxonomy" id="119953"/>
    <lineage>
        <taxon>Eukaryota</taxon>
        <taxon>Fungi</taxon>
        <taxon>Dikarya</taxon>
        <taxon>Ascomycota</taxon>
        <taxon>Pezizomycotina</taxon>
        <taxon>Dothideomycetes</taxon>
        <taxon>Pleosporomycetidae</taxon>
        <taxon>Pleosporales</taxon>
        <taxon>Pleosporineae</taxon>
        <taxon>Pleosporaceae</taxon>
        <taxon>Alternaria</taxon>
        <taxon>Alternaria sect. Ulocladioides</taxon>
    </lineage>
</organism>
<dbReference type="EMBL" id="CAJRGZ010000015">
    <property type="protein sequence ID" value="CAG5140609.1"/>
    <property type="molecule type" value="Genomic_DNA"/>
</dbReference>
<dbReference type="RefSeq" id="XP_043164276.1">
    <property type="nucleotide sequence ID" value="XM_043308341.1"/>
</dbReference>
<evidence type="ECO:0000313" key="2">
    <source>
        <dbReference type="EMBL" id="CAG5140609.1"/>
    </source>
</evidence>
<feature type="region of interest" description="Disordered" evidence="1">
    <location>
        <begin position="267"/>
        <end position="291"/>
    </location>
</feature>
<protein>
    <submittedName>
        <fullName evidence="2">Uncharacterized protein</fullName>
    </submittedName>
</protein>
<dbReference type="AlphaFoldDB" id="A0A8J2MUY8"/>
<gene>
    <name evidence="2" type="ORF">ALTATR162_LOCUS747</name>
</gene>
<dbReference type="OrthoDB" id="3732509at2759"/>
<evidence type="ECO:0000313" key="3">
    <source>
        <dbReference type="Proteomes" id="UP000676310"/>
    </source>
</evidence>